<evidence type="ECO:0000256" key="2">
    <source>
        <dbReference type="ARBA" id="ARBA00022771"/>
    </source>
</evidence>
<dbReference type="Proteomes" id="UP000031036">
    <property type="component" value="Unassembled WGS sequence"/>
</dbReference>
<evidence type="ECO:0000313" key="7">
    <source>
        <dbReference type="EMBL" id="KHN77430.1"/>
    </source>
</evidence>
<dbReference type="PROSITE" id="PS51265">
    <property type="entry name" value="ZF_DBF4"/>
    <property type="match status" value="1"/>
</dbReference>
<dbReference type="OrthoDB" id="21380at2759"/>
<gene>
    <name evidence="7" type="ORF">Tcan_06875</name>
</gene>
<reference evidence="7 8" key="1">
    <citation type="submission" date="2014-11" db="EMBL/GenBank/DDBJ databases">
        <title>Genetic blueprint of the zoonotic pathogen Toxocara canis.</title>
        <authorList>
            <person name="Zhu X.-Q."/>
            <person name="Korhonen P.K."/>
            <person name="Cai H."/>
            <person name="Young N.D."/>
            <person name="Nejsum P."/>
            <person name="von Samson-Himmelstjerna G."/>
            <person name="Boag P.R."/>
            <person name="Tan P."/>
            <person name="Li Q."/>
            <person name="Min J."/>
            <person name="Yang Y."/>
            <person name="Wang X."/>
            <person name="Fang X."/>
            <person name="Hall R.S."/>
            <person name="Hofmann A."/>
            <person name="Sternberg P.W."/>
            <person name="Jex A.R."/>
            <person name="Gasser R.B."/>
        </authorList>
    </citation>
    <scope>NUCLEOTIDE SEQUENCE [LARGE SCALE GENOMIC DNA]</scope>
    <source>
        <strain evidence="7">PN_DK_2014</strain>
    </source>
</reference>
<evidence type="ECO:0000256" key="4">
    <source>
        <dbReference type="PROSITE-ProRule" id="PRU00600"/>
    </source>
</evidence>
<dbReference type="AlphaFoldDB" id="A0A0B2V8Y2"/>
<proteinExistence type="predicted"/>
<feature type="non-terminal residue" evidence="7">
    <location>
        <position position="1"/>
    </location>
</feature>
<evidence type="ECO:0000256" key="3">
    <source>
        <dbReference type="ARBA" id="ARBA00022833"/>
    </source>
</evidence>
<evidence type="ECO:0000256" key="5">
    <source>
        <dbReference type="SAM" id="MobiDB-lite"/>
    </source>
</evidence>
<dbReference type="OMA" id="FCDICTR"/>
<keyword evidence="3" id="KW-0862">Zinc</keyword>
<protein>
    <recommendedName>
        <fullName evidence="6">DBF4-type domain-containing protein</fullName>
    </recommendedName>
</protein>
<dbReference type="STRING" id="6265.A0A0B2V8Y2"/>
<evidence type="ECO:0000313" key="8">
    <source>
        <dbReference type="Proteomes" id="UP000031036"/>
    </source>
</evidence>
<comment type="caution">
    <text evidence="7">The sequence shown here is derived from an EMBL/GenBank/DDBJ whole genome shotgun (WGS) entry which is preliminary data.</text>
</comment>
<accession>A0A0B2V8Y2</accession>
<dbReference type="Gene3D" id="6.10.250.3410">
    <property type="entry name" value="DBF zinc finger"/>
    <property type="match status" value="1"/>
</dbReference>
<sequence length="345" mass="39000">VLERELSRAFGRSSALAIMEEINATQPSTSLSVINNSTLSYKNKMRPLAGKKIILDLESAAHREVLQKDIERLGGTIVDAYDEERERPFCVVSDYPRVDILDKSNRIKFGPKFISSLPLMLRCAVQNRVRIRSYTSFQLIIMKLKKKVRAEKKVEQAPTKGPQVAVRTLTPPYAKLEDADGIYAPSFKEFSGPSNFRPIYLGKMSGKSIFHKITREAEERRNKEEKEIKIRRPPRPKPQACSGFCEICGMSCENLLLHYASREHQQRISQPGFYGEVDALCGSYTENIVVPNIPLQKRREKSPVIAEQICSSVLYNNESVRGAGRNGGGVTSEQEENRMLLYTTP</sequence>
<dbReference type="InterPro" id="IPR006572">
    <property type="entry name" value="Znf_DBF"/>
</dbReference>
<dbReference type="EMBL" id="JPKZ01002286">
    <property type="protein sequence ID" value="KHN77430.1"/>
    <property type="molecule type" value="Genomic_DNA"/>
</dbReference>
<name>A0A0B2V8Y2_TOXCA</name>
<organism evidence="7 8">
    <name type="scientific">Toxocara canis</name>
    <name type="common">Canine roundworm</name>
    <dbReference type="NCBI Taxonomy" id="6265"/>
    <lineage>
        <taxon>Eukaryota</taxon>
        <taxon>Metazoa</taxon>
        <taxon>Ecdysozoa</taxon>
        <taxon>Nematoda</taxon>
        <taxon>Chromadorea</taxon>
        <taxon>Rhabditida</taxon>
        <taxon>Spirurina</taxon>
        <taxon>Ascaridomorpha</taxon>
        <taxon>Ascaridoidea</taxon>
        <taxon>Toxocaridae</taxon>
        <taxon>Toxocara</taxon>
    </lineage>
</organism>
<keyword evidence="1" id="KW-0479">Metal-binding</keyword>
<feature type="domain" description="DBF4-type" evidence="6">
    <location>
        <begin position="238"/>
        <end position="287"/>
    </location>
</feature>
<evidence type="ECO:0000256" key="1">
    <source>
        <dbReference type="ARBA" id="ARBA00022723"/>
    </source>
</evidence>
<keyword evidence="8" id="KW-1185">Reference proteome</keyword>
<keyword evidence="2 4" id="KW-0863">Zinc-finger</keyword>
<feature type="region of interest" description="Disordered" evidence="5">
    <location>
        <begin position="321"/>
        <end position="345"/>
    </location>
</feature>
<dbReference type="GO" id="GO:0008270">
    <property type="term" value="F:zinc ion binding"/>
    <property type="evidence" value="ECO:0007669"/>
    <property type="project" value="UniProtKB-KW"/>
</dbReference>
<evidence type="ECO:0000259" key="6">
    <source>
        <dbReference type="PROSITE" id="PS51265"/>
    </source>
</evidence>
<dbReference type="GO" id="GO:0003676">
    <property type="term" value="F:nucleic acid binding"/>
    <property type="evidence" value="ECO:0007669"/>
    <property type="project" value="InterPro"/>
</dbReference>
<dbReference type="InterPro" id="IPR038545">
    <property type="entry name" value="Znf_DBF_sf"/>
</dbReference>